<keyword evidence="5 7" id="KW-1133">Transmembrane helix</keyword>
<feature type="transmembrane region" description="Helical" evidence="7">
    <location>
        <begin position="6"/>
        <end position="35"/>
    </location>
</feature>
<accession>A0A1M7TBQ0</accession>
<keyword evidence="6 7" id="KW-0472">Membrane</keyword>
<feature type="transmembrane region" description="Helical" evidence="7">
    <location>
        <begin position="89"/>
        <end position="110"/>
    </location>
</feature>
<dbReference type="PIRSF" id="PIRSF006066">
    <property type="entry name" value="HI0050"/>
    <property type="match status" value="1"/>
</dbReference>
<feature type="transmembrane region" description="Helical" evidence="7">
    <location>
        <begin position="395"/>
        <end position="421"/>
    </location>
</feature>
<sequence length="427" mass="45784">MDITVLIWIALFFLLFIGVPIFVAIGAATVFVLFFSSTPMSIIPLDLYKITEMFPLLAVPAFILAGSLMEKGNIAGQIVEFCEMLVGRMMGGLGIVTILGCMFFAAIIGSGPGTVAAMGSLMIPSMIRRGYSIDYASGVCATGGTLGILIPPSNPMILYGVIANVSISSLFLAGVVPGLTVGLVLMLTAYAIAKKKGFGGSTKKHSVKDVMVCFRKNFFALMTPVIILGGIYSGIFTPVEASCVAVFYALLLGIVNKALDWEGFIVALRITILSVSTMVVVVGVSMLFGHFLTLYQVPQKLTALLLGVTDNATVVLYLIVIFLFFLGMFMDTLATIVILAPILIPVITKFGIDPIFFGIIWVMANEIALLSPPLGPNLFIVMNITNISLERATKAIIPFTLALIITIFMFVSFGQELVLWLPNLIGK</sequence>
<protein>
    <submittedName>
        <fullName evidence="9">C4-dicarboxylate transporter, DctM subunit</fullName>
    </submittedName>
</protein>
<feature type="transmembrane region" description="Helical" evidence="7">
    <location>
        <begin position="315"/>
        <end position="343"/>
    </location>
</feature>
<evidence type="ECO:0000256" key="2">
    <source>
        <dbReference type="ARBA" id="ARBA00022475"/>
    </source>
</evidence>
<evidence type="ECO:0000259" key="8">
    <source>
        <dbReference type="Pfam" id="PF06808"/>
    </source>
</evidence>
<dbReference type="PANTHER" id="PTHR33362">
    <property type="entry name" value="SIALIC ACID TRAP TRANSPORTER PERMEASE PROTEIN SIAT-RELATED"/>
    <property type="match status" value="1"/>
</dbReference>
<dbReference type="Proteomes" id="UP000186469">
    <property type="component" value="Unassembled WGS sequence"/>
</dbReference>
<keyword evidence="3" id="KW-0997">Cell inner membrane</keyword>
<gene>
    <name evidence="9" type="ORF">SAMN02745728_01823</name>
</gene>
<proteinExistence type="predicted"/>
<evidence type="ECO:0000313" key="10">
    <source>
        <dbReference type="Proteomes" id="UP000186469"/>
    </source>
</evidence>
<keyword evidence="10" id="KW-1185">Reference proteome</keyword>
<evidence type="ECO:0000256" key="3">
    <source>
        <dbReference type="ARBA" id="ARBA00022519"/>
    </source>
</evidence>
<dbReference type="Pfam" id="PF06808">
    <property type="entry name" value="DctM"/>
    <property type="match status" value="1"/>
</dbReference>
<dbReference type="AlphaFoldDB" id="A0A1M7TBQ0"/>
<dbReference type="GO" id="GO:0005886">
    <property type="term" value="C:plasma membrane"/>
    <property type="evidence" value="ECO:0007669"/>
    <property type="project" value="UniProtKB-SubCell"/>
</dbReference>
<dbReference type="NCBIfam" id="TIGR00786">
    <property type="entry name" value="dctM"/>
    <property type="match status" value="1"/>
</dbReference>
<dbReference type="InterPro" id="IPR010656">
    <property type="entry name" value="DctM"/>
</dbReference>
<dbReference type="OrthoDB" id="5404879at2"/>
<keyword evidence="2" id="KW-1003">Cell membrane</keyword>
<dbReference type="EMBL" id="FRDI01000009">
    <property type="protein sequence ID" value="SHN68152.1"/>
    <property type="molecule type" value="Genomic_DNA"/>
</dbReference>
<feature type="transmembrane region" description="Helical" evidence="7">
    <location>
        <begin position="47"/>
        <end position="69"/>
    </location>
</feature>
<feature type="transmembrane region" description="Helical" evidence="7">
    <location>
        <begin position="170"/>
        <end position="193"/>
    </location>
</feature>
<keyword evidence="4 7" id="KW-0812">Transmembrane</keyword>
<feature type="domain" description="TRAP C4-dicarboxylate transport system permease DctM subunit" evidence="8">
    <location>
        <begin position="9"/>
        <end position="410"/>
    </location>
</feature>
<feature type="transmembrane region" description="Helical" evidence="7">
    <location>
        <begin position="271"/>
        <end position="295"/>
    </location>
</feature>
<dbReference type="STRING" id="1121455.SAMN02745728_01823"/>
<evidence type="ECO:0000256" key="6">
    <source>
        <dbReference type="ARBA" id="ARBA00023136"/>
    </source>
</evidence>
<evidence type="ECO:0000313" key="9">
    <source>
        <dbReference type="EMBL" id="SHN68152.1"/>
    </source>
</evidence>
<name>A0A1M7TBQ0_9BACT</name>
<feature type="transmembrane region" description="Helical" evidence="7">
    <location>
        <begin position="214"/>
        <end position="233"/>
    </location>
</feature>
<evidence type="ECO:0000256" key="7">
    <source>
        <dbReference type="SAM" id="Phobius"/>
    </source>
</evidence>
<dbReference type="InterPro" id="IPR004681">
    <property type="entry name" value="TRAP_DctM"/>
</dbReference>
<organism evidence="9 10">
    <name type="scientific">Desulfovibrio litoralis DSM 11393</name>
    <dbReference type="NCBI Taxonomy" id="1121455"/>
    <lineage>
        <taxon>Bacteria</taxon>
        <taxon>Pseudomonadati</taxon>
        <taxon>Thermodesulfobacteriota</taxon>
        <taxon>Desulfovibrionia</taxon>
        <taxon>Desulfovibrionales</taxon>
        <taxon>Desulfovibrionaceae</taxon>
        <taxon>Desulfovibrio</taxon>
    </lineage>
</organism>
<reference evidence="9 10" key="1">
    <citation type="submission" date="2016-12" db="EMBL/GenBank/DDBJ databases">
        <authorList>
            <person name="Song W.-J."/>
            <person name="Kurnit D.M."/>
        </authorList>
    </citation>
    <scope>NUCLEOTIDE SEQUENCE [LARGE SCALE GENOMIC DNA]</scope>
    <source>
        <strain evidence="9 10">DSM 11393</strain>
    </source>
</reference>
<dbReference type="GO" id="GO:0022857">
    <property type="term" value="F:transmembrane transporter activity"/>
    <property type="evidence" value="ECO:0007669"/>
    <property type="project" value="TreeGrafter"/>
</dbReference>
<evidence type="ECO:0000256" key="4">
    <source>
        <dbReference type="ARBA" id="ARBA00022692"/>
    </source>
</evidence>
<dbReference type="RefSeq" id="WP_072697505.1">
    <property type="nucleotide sequence ID" value="NZ_FRDI01000009.1"/>
</dbReference>
<evidence type="ECO:0000256" key="1">
    <source>
        <dbReference type="ARBA" id="ARBA00004429"/>
    </source>
</evidence>
<evidence type="ECO:0000256" key="5">
    <source>
        <dbReference type="ARBA" id="ARBA00022989"/>
    </source>
</evidence>
<comment type="subcellular location">
    <subcellularLocation>
        <location evidence="1">Cell inner membrane</location>
        <topology evidence="1">Multi-pass membrane protein</topology>
    </subcellularLocation>
</comment>